<proteinExistence type="predicted"/>
<gene>
    <name evidence="1" type="ORF">METBIDRAFT_30996</name>
</gene>
<name>A0A1A0HD66_9ASCO</name>
<organism evidence="1 2">
    <name type="scientific">Metschnikowia bicuspidata var. bicuspidata NRRL YB-4993</name>
    <dbReference type="NCBI Taxonomy" id="869754"/>
    <lineage>
        <taxon>Eukaryota</taxon>
        <taxon>Fungi</taxon>
        <taxon>Dikarya</taxon>
        <taxon>Ascomycota</taxon>
        <taxon>Saccharomycotina</taxon>
        <taxon>Pichiomycetes</taxon>
        <taxon>Metschnikowiaceae</taxon>
        <taxon>Metschnikowia</taxon>
    </lineage>
</organism>
<dbReference type="RefSeq" id="XP_018712520.1">
    <property type="nucleotide sequence ID" value="XM_018855750.1"/>
</dbReference>
<protein>
    <submittedName>
        <fullName evidence="1">Uncharacterized protein</fullName>
    </submittedName>
</protein>
<accession>A0A1A0HD66</accession>
<reference evidence="1 2" key="1">
    <citation type="submission" date="2016-05" db="EMBL/GenBank/DDBJ databases">
        <title>Comparative genomics of biotechnologically important yeasts.</title>
        <authorList>
            <consortium name="DOE Joint Genome Institute"/>
            <person name="Riley R."/>
            <person name="Haridas S."/>
            <person name="Wolfe K.H."/>
            <person name="Lopes M.R."/>
            <person name="Hittinger C.T."/>
            <person name="Goker M."/>
            <person name="Salamov A."/>
            <person name="Wisecaver J."/>
            <person name="Long T.M."/>
            <person name="Aerts A.L."/>
            <person name="Barry K."/>
            <person name="Choi C."/>
            <person name="Clum A."/>
            <person name="Coughlan A.Y."/>
            <person name="Deshpande S."/>
            <person name="Douglass A.P."/>
            <person name="Hanson S.J."/>
            <person name="Klenk H.-P."/>
            <person name="LaButti K."/>
            <person name="Lapidus A."/>
            <person name="Lindquist E."/>
            <person name="Lipzen A."/>
            <person name="Meier-kolthoff J.P."/>
            <person name="Ohm R.A."/>
            <person name="Otillar R.P."/>
            <person name="Pangilinan J."/>
            <person name="Peng Y."/>
            <person name="Rokas A."/>
            <person name="Rosa C.A."/>
            <person name="Scheuner C."/>
            <person name="Sibirny A.A."/>
            <person name="Slot J.C."/>
            <person name="Stielow J.B."/>
            <person name="Sun H."/>
            <person name="Kurtzman C.P."/>
            <person name="Blackwell M."/>
            <person name="Grigoriev I.V."/>
            <person name="Jeffries T.W."/>
        </authorList>
    </citation>
    <scope>NUCLEOTIDE SEQUENCE [LARGE SCALE GENOMIC DNA]</scope>
    <source>
        <strain evidence="1 2">NRRL YB-4993</strain>
    </source>
</reference>
<keyword evidence="2" id="KW-1185">Reference proteome</keyword>
<evidence type="ECO:0000313" key="1">
    <source>
        <dbReference type="EMBL" id="OBA22024.1"/>
    </source>
</evidence>
<dbReference type="GeneID" id="30028726"/>
<dbReference type="Proteomes" id="UP000092555">
    <property type="component" value="Unassembled WGS sequence"/>
</dbReference>
<dbReference type="AlphaFoldDB" id="A0A1A0HD66"/>
<dbReference type="EMBL" id="LXTC01000002">
    <property type="protein sequence ID" value="OBA22024.1"/>
    <property type="molecule type" value="Genomic_DNA"/>
</dbReference>
<comment type="caution">
    <text evidence="1">The sequence shown here is derived from an EMBL/GenBank/DDBJ whole genome shotgun (WGS) entry which is preliminary data.</text>
</comment>
<evidence type="ECO:0000313" key="2">
    <source>
        <dbReference type="Proteomes" id="UP000092555"/>
    </source>
</evidence>
<sequence>MWKFLGPKKAEHPSFVLPDCSAVFRSRFETLTLTKVPRIIENSQTDWSRQLACDESH</sequence>